<evidence type="ECO:0000313" key="1">
    <source>
        <dbReference type="EMBL" id="RNA08234.1"/>
    </source>
</evidence>
<comment type="caution">
    <text evidence="1">The sequence shown here is derived from an EMBL/GenBank/DDBJ whole genome shotgun (WGS) entry which is preliminary data.</text>
</comment>
<organism evidence="1 2">
    <name type="scientific">Brachionus plicatilis</name>
    <name type="common">Marine rotifer</name>
    <name type="synonym">Brachionus muelleri</name>
    <dbReference type="NCBI Taxonomy" id="10195"/>
    <lineage>
        <taxon>Eukaryota</taxon>
        <taxon>Metazoa</taxon>
        <taxon>Spiralia</taxon>
        <taxon>Gnathifera</taxon>
        <taxon>Rotifera</taxon>
        <taxon>Eurotatoria</taxon>
        <taxon>Monogononta</taxon>
        <taxon>Pseudotrocha</taxon>
        <taxon>Ploima</taxon>
        <taxon>Brachionidae</taxon>
        <taxon>Brachionus</taxon>
    </lineage>
</organism>
<proteinExistence type="predicted"/>
<evidence type="ECO:0000313" key="2">
    <source>
        <dbReference type="Proteomes" id="UP000276133"/>
    </source>
</evidence>
<gene>
    <name evidence="1" type="ORF">BpHYR1_003939</name>
</gene>
<sequence length="64" mass="7522">MKISFQSIISKFSILDQKQDYSSPSFFFHFVRTNFILIKALTLKYLKRKVNVTLKSISLPGLFF</sequence>
<protein>
    <submittedName>
        <fullName evidence="1">Uncharacterized protein</fullName>
    </submittedName>
</protein>
<dbReference type="AlphaFoldDB" id="A0A3M7QAP4"/>
<reference evidence="1 2" key="1">
    <citation type="journal article" date="2018" name="Sci. Rep.">
        <title>Genomic signatures of local adaptation to the degree of environmental predictability in rotifers.</title>
        <authorList>
            <person name="Franch-Gras L."/>
            <person name="Hahn C."/>
            <person name="Garcia-Roger E.M."/>
            <person name="Carmona M.J."/>
            <person name="Serra M."/>
            <person name="Gomez A."/>
        </authorList>
    </citation>
    <scope>NUCLEOTIDE SEQUENCE [LARGE SCALE GENOMIC DNA]</scope>
    <source>
        <strain evidence="1">HYR1</strain>
    </source>
</reference>
<keyword evidence="2" id="KW-1185">Reference proteome</keyword>
<dbReference type="EMBL" id="REGN01006808">
    <property type="protein sequence ID" value="RNA08234.1"/>
    <property type="molecule type" value="Genomic_DNA"/>
</dbReference>
<name>A0A3M7QAP4_BRAPC</name>
<accession>A0A3M7QAP4</accession>
<dbReference type="Proteomes" id="UP000276133">
    <property type="component" value="Unassembled WGS sequence"/>
</dbReference>